<gene>
    <name evidence="1" type="ORF">Patl1_23756</name>
</gene>
<protein>
    <submittedName>
        <fullName evidence="1">Uncharacterized protein</fullName>
    </submittedName>
</protein>
<sequence>MRNTRSSSRAPANQEWENNKKPSAFALEKNQSTRHENRVGNPQMMDALGTLALIVHTLLQHLDATTNVLKVEGEHNQCRAPQRQVLRGQLSWPPHTASAMFQLILRVVVENHQRQVCDHVICLDSTPIVPFHLGIDSTSQQTP</sequence>
<dbReference type="Proteomes" id="UP001164250">
    <property type="component" value="Chromosome 13"/>
</dbReference>
<keyword evidence="2" id="KW-1185">Reference proteome</keyword>
<accession>A0ACC1A1B9</accession>
<dbReference type="EMBL" id="CM047909">
    <property type="protein sequence ID" value="KAJ0080107.1"/>
    <property type="molecule type" value="Genomic_DNA"/>
</dbReference>
<reference evidence="2" key="1">
    <citation type="journal article" date="2023" name="G3 (Bethesda)">
        <title>Genome assembly and association tests identify interacting loci associated with vigor, precocity, and sex in interspecific pistachio rootstocks.</title>
        <authorList>
            <person name="Palmer W."/>
            <person name="Jacygrad E."/>
            <person name="Sagayaradj S."/>
            <person name="Cavanaugh K."/>
            <person name="Han R."/>
            <person name="Bertier L."/>
            <person name="Beede B."/>
            <person name="Kafkas S."/>
            <person name="Golino D."/>
            <person name="Preece J."/>
            <person name="Michelmore R."/>
        </authorList>
    </citation>
    <scope>NUCLEOTIDE SEQUENCE [LARGE SCALE GENOMIC DNA]</scope>
</reference>
<proteinExistence type="predicted"/>
<comment type="caution">
    <text evidence="1">The sequence shown here is derived from an EMBL/GenBank/DDBJ whole genome shotgun (WGS) entry which is preliminary data.</text>
</comment>
<evidence type="ECO:0000313" key="2">
    <source>
        <dbReference type="Proteomes" id="UP001164250"/>
    </source>
</evidence>
<evidence type="ECO:0000313" key="1">
    <source>
        <dbReference type="EMBL" id="KAJ0080107.1"/>
    </source>
</evidence>
<name>A0ACC1A1B9_9ROSI</name>
<organism evidence="1 2">
    <name type="scientific">Pistacia atlantica</name>
    <dbReference type="NCBI Taxonomy" id="434234"/>
    <lineage>
        <taxon>Eukaryota</taxon>
        <taxon>Viridiplantae</taxon>
        <taxon>Streptophyta</taxon>
        <taxon>Embryophyta</taxon>
        <taxon>Tracheophyta</taxon>
        <taxon>Spermatophyta</taxon>
        <taxon>Magnoliopsida</taxon>
        <taxon>eudicotyledons</taxon>
        <taxon>Gunneridae</taxon>
        <taxon>Pentapetalae</taxon>
        <taxon>rosids</taxon>
        <taxon>malvids</taxon>
        <taxon>Sapindales</taxon>
        <taxon>Anacardiaceae</taxon>
        <taxon>Pistacia</taxon>
    </lineage>
</organism>